<feature type="region of interest" description="Disordered" evidence="1">
    <location>
        <begin position="246"/>
        <end position="316"/>
    </location>
</feature>
<dbReference type="EMBL" id="KV748774">
    <property type="protein sequence ID" value="OCL13175.1"/>
    <property type="molecule type" value="Genomic_DNA"/>
</dbReference>
<feature type="transmembrane region" description="Helical" evidence="2">
    <location>
        <begin position="117"/>
        <end position="137"/>
    </location>
</feature>
<evidence type="ECO:0000313" key="3">
    <source>
        <dbReference type="EMBL" id="OCL13175.1"/>
    </source>
</evidence>
<dbReference type="Proteomes" id="UP000250140">
    <property type="component" value="Unassembled WGS sequence"/>
</dbReference>
<keyword evidence="2" id="KW-0812">Transmembrane</keyword>
<evidence type="ECO:0000313" key="4">
    <source>
        <dbReference type="Proteomes" id="UP000250140"/>
    </source>
</evidence>
<gene>
    <name evidence="3" type="ORF">AOQ84DRAFT_372416</name>
</gene>
<organism evidence="3 4">
    <name type="scientific">Glonium stellatum</name>
    <dbReference type="NCBI Taxonomy" id="574774"/>
    <lineage>
        <taxon>Eukaryota</taxon>
        <taxon>Fungi</taxon>
        <taxon>Dikarya</taxon>
        <taxon>Ascomycota</taxon>
        <taxon>Pezizomycotina</taxon>
        <taxon>Dothideomycetes</taxon>
        <taxon>Pleosporomycetidae</taxon>
        <taxon>Gloniales</taxon>
        <taxon>Gloniaceae</taxon>
        <taxon>Glonium</taxon>
    </lineage>
</organism>
<name>A0A8E2JXC6_9PEZI</name>
<reference evidence="3 4" key="1">
    <citation type="journal article" date="2016" name="Nat. Commun.">
        <title>Ectomycorrhizal ecology is imprinted in the genome of the dominant symbiotic fungus Cenococcum geophilum.</title>
        <authorList>
            <consortium name="DOE Joint Genome Institute"/>
            <person name="Peter M."/>
            <person name="Kohler A."/>
            <person name="Ohm R.A."/>
            <person name="Kuo A."/>
            <person name="Krutzmann J."/>
            <person name="Morin E."/>
            <person name="Arend M."/>
            <person name="Barry K.W."/>
            <person name="Binder M."/>
            <person name="Choi C."/>
            <person name="Clum A."/>
            <person name="Copeland A."/>
            <person name="Grisel N."/>
            <person name="Haridas S."/>
            <person name="Kipfer T."/>
            <person name="LaButti K."/>
            <person name="Lindquist E."/>
            <person name="Lipzen A."/>
            <person name="Maire R."/>
            <person name="Meier B."/>
            <person name="Mihaltcheva S."/>
            <person name="Molinier V."/>
            <person name="Murat C."/>
            <person name="Poggeler S."/>
            <person name="Quandt C.A."/>
            <person name="Sperisen C."/>
            <person name="Tritt A."/>
            <person name="Tisserant E."/>
            <person name="Crous P.W."/>
            <person name="Henrissat B."/>
            <person name="Nehls U."/>
            <person name="Egli S."/>
            <person name="Spatafora J.W."/>
            <person name="Grigoriev I.V."/>
            <person name="Martin F.M."/>
        </authorList>
    </citation>
    <scope>NUCLEOTIDE SEQUENCE [LARGE SCALE GENOMIC DNA]</scope>
    <source>
        <strain evidence="3 4">CBS 207.34</strain>
    </source>
</reference>
<dbReference type="AlphaFoldDB" id="A0A8E2JXC6"/>
<feature type="compositionally biased region" description="Polar residues" evidence="1">
    <location>
        <begin position="298"/>
        <end position="316"/>
    </location>
</feature>
<dbReference type="OrthoDB" id="3945378at2759"/>
<keyword evidence="2" id="KW-0472">Membrane</keyword>
<protein>
    <submittedName>
        <fullName evidence="3">Uncharacterized protein</fullName>
    </submittedName>
</protein>
<evidence type="ECO:0000256" key="2">
    <source>
        <dbReference type="SAM" id="Phobius"/>
    </source>
</evidence>
<keyword evidence="2" id="KW-1133">Transmembrane helix</keyword>
<keyword evidence="4" id="KW-1185">Reference proteome</keyword>
<feature type="transmembrane region" description="Helical" evidence="2">
    <location>
        <begin position="44"/>
        <end position="65"/>
    </location>
</feature>
<accession>A0A8E2JXC6</accession>
<feature type="transmembrane region" description="Helical" evidence="2">
    <location>
        <begin position="77"/>
        <end position="97"/>
    </location>
</feature>
<evidence type="ECO:0000256" key="1">
    <source>
        <dbReference type="SAM" id="MobiDB-lite"/>
    </source>
</evidence>
<sequence>MVNNQHYGFDGNQDVYGLGIRIGYYTQALSVWAANRFVPGEAPFLQSVNILFMAAMIFGTAFLCWDTSSTHAVEPFLLIQITYLVAYIGTNMYGVSLRRQDGQRKESLTWTAPVKSQLMQGVCFIGLDAFSIWYWFVGINQMKKSSTPDNETPIYWMYTEGDLFGWVRTGNLILCVPWILGRCFRLTINAIRGYRNRQLDKVTEGSFIRAFEKTLRDALQEDEENLQRREDGFCVPMKKLHEEQEQSNPLGICCTPETPAERSEGWNSKSSVPAPMPPQSSLEKTEANEEDFEFSGPTRVNTMNTSQPSSPTVKSSKTFKSELATISSNASIVQKPSRSSQSSSHLPYGVNALLSANTYLTHLCLPPSLPPHSLLRLPYTLLIHLRSLPRIVPLIYHIPTHLFPVTPLSNRRKWYKEFINTLTPQLPHLMTFLSQSYSRPPIRA</sequence>
<proteinExistence type="predicted"/>